<feature type="transmembrane region" description="Helical" evidence="8">
    <location>
        <begin position="364"/>
        <end position="385"/>
    </location>
</feature>
<evidence type="ECO:0000259" key="9">
    <source>
        <dbReference type="Pfam" id="PF13231"/>
    </source>
</evidence>
<evidence type="ECO:0000256" key="3">
    <source>
        <dbReference type="ARBA" id="ARBA00022676"/>
    </source>
</evidence>
<protein>
    <submittedName>
        <fullName evidence="10">4-amino-4-deoxy-L-arabinose transferase and related glycosyltransferases of PMT family</fullName>
    </submittedName>
</protein>
<feature type="transmembrane region" description="Helical" evidence="8">
    <location>
        <begin position="313"/>
        <end position="331"/>
    </location>
</feature>
<keyword evidence="2" id="KW-1003">Cell membrane</keyword>
<dbReference type="InterPro" id="IPR050297">
    <property type="entry name" value="LipidA_mod_glycosyltrf_83"/>
</dbReference>
<evidence type="ECO:0000256" key="4">
    <source>
        <dbReference type="ARBA" id="ARBA00022679"/>
    </source>
</evidence>
<feature type="transmembrane region" description="Helical" evidence="8">
    <location>
        <begin position="121"/>
        <end position="138"/>
    </location>
</feature>
<evidence type="ECO:0000256" key="1">
    <source>
        <dbReference type="ARBA" id="ARBA00004651"/>
    </source>
</evidence>
<dbReference type="AlphaFoldDB" id="A0A1T5MRG4"/>
<keyword evidence="4 10" id="KW-0808">Transferase</keyword>
<feature type="transmembrane region" description="Helical" evidence="8">
    <location>
        <begin position="85"/>
        <end position="109"/>
    </location>
</feature>
<keyword evidence="11" id="KW-1185">Reference proteome</keyword>
<comment type="subcellular location">
    <subcellularLocation>
        <location evidence="1">Cell membrane</location>
        <topology evidence="1">Multi-pass membrane protein</topology>
    </subcellularLocation>
</comment>
<evidence type="ECO:0000313" key="10">
    <source>
        <dbReference type="EMBL" id="SKC90796.1"/>
    </source>
</evidence>
<accession>A0A1T5MRG4</accession>
<keyword evidence="6 8" id="KW-1133">Transmembrane helix</keyword>
<dbReference type="PANTHER" id="PTHR33908:SF11">
    <property type="entry name" value="MEMBRANE PROTEIN"/>
    <property type="match status" value="1"/>
</dbReference>
<dbReference type="PANTHER" id="PTHR33908">
    <property type="entry name" value="MANNOSYLTRANSFERASE YKCB-RELATED"/>
    <property type="match status" value="1"/>
</dbReference>
<dbReference type="STRING" id="36842.SAMN02194393_05217"/>
<dbReference type="RefSeq" id="WP_079495804.1">
    <property type="nucleotide sequence ID" value="NZ_FUZT01000023.1"/>
</dbReference>
<evidence type="ECO:0000256" key="5">
    <source>
        <dbReference type="ARBA" id="ARBA00022692"/>
    </source>
</evidence>
<gene>
    <name evidence="10" type="ORF">SAMN02194393_05217</name>
</gene>
<reference evidence="10 11" key="1">
    <citation type="submission" date="2017-02" db="EMBL/GenBank/DDBJ databases">
        <authorList>
            <person name="Peterson S.W."/>
        </authorList>
    </citation>
    <scope>NUCLEOTIDE SEQUENCE [LARGE SCALE GENOMIC DNA]</scope>
    <source>
        <strain evidence="10 11">M1</strain>
    </source>
</reference>
<feature type="transmembrane region" description="Helical" evidence="8">
    <location>
        <begin position="337"/>
        <end position="355"/>
    </location>
</feature>
<proteinExistence type="predicted"/>
<name>A0A1T5MRG4_9FIRM</name>
<dbReference type="EMBL" id="FUZT01000023">
    <property type="protein sequence ID" value="SKC90796.1"/>
    <property type="molecule type" value="Genomic_DNA"/>
</dbReference>
<keyword evidence="3" id="KW-0328">Glycosyltransferase</keyword>
<feature type="transmembrane region" description="Helical" evidence="8">
    <location>
        <begin position="285"/>
        <end position="304"/>
    </location>
</feature>
<dbReference type="GO" id="GO:0009103">
    <property type="term" value="P:lipopolysaccharide biosynthetic process"/>
    <property type="evidence" value="ECO:0007669"/>
    <property type="project" value="UniProtKB-ARBA"/>
</dbReference>
<sequence>MFKIKFSLNKRTIIGLLIFYFIINLIFLNRFPFIHSDEPWLSGLSRNILEKKSFSVTETFFDLYKRHPHAIKILFHSTQIFFLKIFGYSIFTFRLISLIFGTITLFFFYKLCYLLLKSKKFALFSTFLLSIDVQFIYASHFARQEIILLFILILGLYSFYKNNKTDNYYRDIIIGILVGLSIGIHPNSFIISLPFGLLYLYHIFITKKLKIKNLIIYIAIVSLFALFFVFLSFKFDPNFLSNYSSYGNQFGVLSPITSKIKQIKNFYLKLYYGISGTYYTPNIKFQFYLFALVLFTTFIKLFFIKDKFKKENLLSIVLIILAINIGIIMIGRFNATSMIFLFPPFYILTTYIYMLKDFRKWKPLYGVFITVVLLITTVSNIYPYLNTSYDNYLNEIGKFVKKNDSVLANLNSEYYFENGKLYDYRNLSFLDENNISFSDYIYSHDIEYIVYSDEMDFIYNNRPVWNGIYGNLYFYYDDMQNFLNTKCNLVHEFKDNIYGIRIARYINTRDWWIKIYKVRE</sequence>
<dbReference type="OrthoDB" id="369463at2"/>
<dbReference type="Pfam" id="PF13231">
    <property type="entry name" value="PMT_2"/>
    <property type="match status" value="1"/>
</dbReference>
<feature type="transmembrane region" description="Helical" evidence="8">
    <location>
        <begin position="214"/>
        <end position="233"/>
    </location>
</feature>
<feature type="transmembrane region" description="Helical" evidence="8">
    <location>
        <begin position="167"/>
        <end position="184"/>
    </location>
</feature>
<evidence type="ECO:0000256" key="6">
    <source>
        <dbReference type="ARBA" id="ARBA00022989"/>
    </source>
</evidence>
<keyword evidence="5 8" id="KW-0812">Transmembrane</keyword>
<dbReference type="Proteomes" id="UP000190285">
    <property type="component" value="Unassembled WGS sequence"/>
</dbReference>
<keyword evidence="7 8" id="KW-0472">Membrane</keyword>
<feature type="transmembrane region" description="Helical" evidence="8">
    <location>
        <begin position="190"/>
        <end position="207"/>
    </location>
</feature>
<feature type="domain" description="Glycosyltransferase RgtA/B/C/D-like" evidence="9">
    <location>
        <begin position="79"/>
        <end position="231"/>
    </location>
</feature>
<dbReference type="GO" id="GO:0016763">
    <property type="term" value="F:pentosyltransferase activity"/>
    <property type="evidence" value="ECO:0007669"/>
    <property type="project" value="TreeGrafter"/>
</dbReference>
<evidence type="ECO:0000256" key="2">
    <source>
        <dbReference type="ARBA" id="ARBA00022475"/>
    </source>
</evidence>
<evidence type="ECO:0000256" key="7">
    <source>
        <dbReference type="ARBA" id="ARBA00023136"/>
    </source>
</evidence>
<feature type="transmembrane region" description="Helical" evidence="8">
    <location>
        <begin position="12"/>
        <end position="31"/>
    </location>
</feature>
<evidence type="ECO:0000256" key="8">
    <source>
        <dbReference type="SAM" id="Phobius"/>
    </source>
</evidence>
<dbReference type="GO" id="GO:0005886">
    <property type="term" value="C:plasma membrane"/>
    <property type="evidence" value="ECO:0007669"/>
    <property type="project" value="UniProtKB-SubCell"/>
</dbReference>
<feature type="transmembrane region" description="Helical" evidence="8">
    <location>
        <begin position="144"/>
        <end position="160"/>
    </location>
</feature>
<organism evidence="10 11">
    <name type="scientific">Maledivibacter halophilus</name>
    <dbReference type="NCBI Taxonomy" id="36842"/>
    <lineage>
        <taxon>Bacteria</taxon>
        <taxon>Bacillati</taxon>
        <taxon>Bacillota</taxon>
        <taxon>Clostridia</taxon>
        <taxon>Peptostreptococcales</taxon>
        <taxon>Caminicellaceae</taxon>
        <taxon>Maledivibacter</taxon>
    </lineage>
</organism>
<dbReference type="InterPro" id="IPR038731">
    <property type="entry name" value="RgtA/B/C-like"/>
</dbReference>
<evidence type="ECO:0000313" key="11">
    <source>
        <dbReference type="Proteomes" id="UP000190285"/>
    </source>
</evidence>